<keyword evidence="10" id="KW-1185">Reference proteome</keyword>
<dbReference type="SMART" id="SM00382">
    <property type="entry name" value="AAA"/>
    <property type="match status" value="1"/>
</dbReference>
<dbReference type="InterPro" id="IPR011006">
    <property type="entry name" value="CheY-like_superfamily"/>
</dbReference>
<dbReference type="InterPro" id="IPR025944">
    <property type="entry name" value="Sigma_54_int_dom_CS"/>
</dbReference>
<feature type="domain" description="Sigma-54 factor interaction" evidence="7">
    <location>
        <begin position="143"/>
        <end position="373"/>
    </location>
</feature>
<evidence type="ECO:0000313" key="10">
    <source>
        <dbReference type="Proteomes" id="UP000319040"/>
    </source>
</evidence>
<dbReference type="PROSITE" id="PS00676">
    <property type="entry name" value="SIGMA54_INTERACT_2"/>
    <property type="match status" value="1"/>
</dbReference>
<dbReference type="Gene3D" id="1.10.10.60">
    <property type="entry name" value="Homeodomain-like"/>
    <property type="match status" value="1"/>
</dbReference>
<gene>
    <name evidence="9" type="ORF">SAMN06265379_10547</name>
</gene>
<keyword evidence="5" id="KW-0804">Transcription</keyword>
<dbReference type="PROSITE" id="PS50045">
    <property type="entry name" value="SIGMA54_INTERACT_4"/>
    <property type="match status" value="1"/>
</dbReference>
<evidence type="ECO:0000256" key="1">
    <source>
        <dbReference type="ARBA" id="ARBA00022741"/>
    </source>
</evidence>
<dbReference type="InterPro" id="IPR009057">
    <property type="entry name" value="Homeodomain-like_sf"/>
</dbReference>
<dbReference type="FunFam" id="3.40.50.300:FF:000006">
    <property type="entry name" value="DNA-binding transcriptional regulator NtrC"/>
    <property type="match status" value="1"/>
</dbReference>
<dbReference type="Pfam" id="PF00158">
    <property type="entry name" value="Sigma54_activat"/>
    <property type="match status" value="1"/>
</dbReference>
<dbReference type="OrthoDB" id="9810703at2"/>
<dbReference type="SUPFAM" id="SSF52540">
    <property type="entry name" value="P-loop containing nucleoside triphosphate hydrolases"/>
    <property type="match status" value="1"/>
</dbReference>
<dbReference type="InterPro" id="IPR001789">
    <property type="entry name" value="Sig_transdc_resp-reg_receiver"/>
</dbReference>
<dbReference type="Gene3D" id="3.40.50.300">
    <property type="entry name" value="P-loop containing nucleotide triphosphate hydrolases"/>
    <property type="match status" value="1"/>
</dbReference>
<dbReference type="Gene3D" id="1.10.8.60">
    <property type="match status" value="1"/>
</dbReference>
<evidence type="ECO:0000256" key="2">
    <source>
        <dbReference type="ARBA" id="ARBA00022840"/>
    </source>
</evidence>
<reference evidence="9 10" key="1">
    <citation type="submission" date="2017-05" db="EMBL/GenBank/DDBJ databases">
        <authorList>
            <person name="Varghese N."/>
            <person name="Submissions S."/>
        </authorList>
    </citation>
    <scope>NUCLEOTIDE SEQUENCE [LARGE SCALE GENOMIC DNA]</scope>
    <source>
        <strain evidence="9 10">DSM 27040</strain>
    </source>
</reference>
<dbReference type="SUPFAM" id="SSF52172">
    <property type="entry name" value="CheY-like"/>
    <property type="match status" value="1"/>
</dbReference>
<keyword evidence="3" id="KW-0805">Transcription regulation</keyword>
<dbReference type="GO" id="GO:0006355">
    <property type="term" value="P:regulation of DNA-templated transcription"/>
    <property type="evidence" value="ECO:0007669"/>
    <property type="project" value="InterPro"/>
</dbReference>
<dbReference type="Pfam" id="PF00072">
    <property type="entry name" value="Response_reg"/>
    <property type="match status" value="1"/>
</dbReference>
<dbReference type="InterPro" id="IPR003593">
    <property type="entry name" value="AAA+_ATPase"/>
</dbReference>
<evidence type="ECO:0000256" key="4">
    <source>
        <dbReference type="ARBA" id="ARBA00023125"/>
    </source>
</evidence>
<name>A0A521DCE5_SACCC</name>
<evidence type="ECO:0000259" key="8">
    <source>
        <dbReference type="PROSITE" id="PS50110"/>
    </source>
</evidence>
<organism evidence="9 10">
    <name type="scientific">Saccharicrinis carchari</name>
    <dbReference type="NCBI Taxonomy" id="1168039"/>
    <lineage>
        <taxon>Bacteria</taxon>
        <taxon>Pseudomonadati</taxon>
        <taxon>Bacteroidota</taxon>
        <taxon>Bacteroidia</taxon>
        <taxon>Marinilabiliales</taxon>
        <taxon>Marinilabiliaceae</taxon>
        <taxon>Saccharicrinis</taxon>
    </lineage>
</organism>
<protein>
    <submittedName>
        <fullName evidence="9">DNA-binding transcriptional response regulator, NtrC family, contains REC, AAA-type ATPase, and a Fis-type DNA-binding domains</fullName>
    </submittedName>
</protein>
<dbReference type="InterPro" id="IPR058031">
    <property type="entry name" value="AAA_lid_NorR"/>
</dbReference>
<dbReference type="PANTHER" id="PTHR32071:SF81">
    <property type="entry name" value="PROPIONATE CATABOLISM OPERON REGULATORY PROTEIN"/>
    <property type="match status" value="1"/>
</dbReference>
<keyword evidence="2" id="KW-0067">ATP-binding</keyword>
<dbReference type="PROSITE" id="PS00688">
    <property type="entry name" value="SIGMA54_INTERACT_3"/>
    <property type="match status" value="1"/>
</dbReference>
<feature type="domain" description="Response regulatory" evidence="8">
    <location>
        <begin position="2"/>
        <end position="116"/>
    </location>
</feature>
<dbReference type="Pfam" id="PF25601">
    <property type="entry name" value="AAA_lid_14"/>
    <property type="match status" value="1"/>
</dbReference>
<dbReference type="GO" id="GO:0000160">
    <property type="term" value="P:phosphorelay signal transduction system"/>
    <property type="evidence" value="ECO:0007669"/>
    <property type="project" value="InterPro"/>
</dbReference>
<dbReference type="PROSITE" id="PS50110">
    <property type="entry name" value="RESPONSE_REGULATORY"/>
    <property type="match status" value="1"/>
</dbReference>
<dbReference type="GO" id="GO:0005524">
    <property type="term" value="F:ATP binding"/>
    <property type="evidence" value="ECO:0007669"/>
    <property type="project" value="UniProtKB-KW"/>
</dbReference>
<dbReference type="CDD" id="cd00009">
    <property type="entry name" value="AAA"/>
    <property type="match status" value="1"/>
</dbReference>
<dbReference type="InterPro" id="IPR027417">
    <property type="entry name" value="P-loop_NTPase"/>
</dbReference>
<dbReference type="Proteomes" id="UP000319040">
    <property type="component" value="Unassembled WGS sequence"/>
</dbReference>
<keyword evidence="4 9" id="KW-0238">DNA-binding</keyword>
<dbReference type="GO" id="GO:0003677">
    <property type="term" value="F:DNA binding"/>
    <property type="evidence" value="ECO:0007669"/>
    <property type="project" value="UniProtKB-KW"/>
</dbReference>
<evidence type="ECO:0000256" key="5">
    <source>
        <dbReference type="ARBA" id="ARBA00023163"/>
    </source>
</evidence>
<accession>A0A521DCE5</accession>
<feature type="modified residue" description="4-aspartylphosphate" evidence="6">
    <location>
        <position position="51"/>
    </location>
</feature>
<sequence length="446" mass="50362">MKIHVVEDDRVFNKMIKHSLSLNPDCEVSTFFDGSSFFKHLPDNPDVVTLDLGLPDYTGEDILKRIKKYNPEIEVIVISGQDSITAAVKLLKEGAYDYIAKDENIKDRLLNSINNIGNKKKLLTEISELRCQISTKYKFGNAIIGDSPAMQEVFALLQKAAKVPNINVSIYGDTGTGKELVAKTIHYNSIRKSLPFVAVNMGAIPRELIESELFGHEKGAFTGAVIAKKGKFEEAEGGTVFLDEIGEMDINMQVKLLRVLQEREITRVGGNEVIKVNTRIITATNKDLLSEVKKGNFRQDLYYRLLGLPIHLPPLKKRKNDILTLSQFFLNSFCTENNLEQMMFTSKAKKRLLEYTFPGNVRELKAIVELSAVMAGGPYIDEGDMLFNAGNNELDILGEEMTLKEYNERIIHHYLRHNNNNVLKVADKLDIGKSTIYNLIKREKCQ</sequence>
<evidence type="ECO:0000256" key="3">
    <source>
        <dbReference type="ARBA" id="ARBA00023015"/>
    </source>
</evidence>
<dbReference type="AlphaFoldDB" id="A0A521DCE5"/>
<dbReference type="SUPFAM" id="SSF46689">
    <property type="entry name" value="Homeodomain-like"/>
    <property type="match status" value="1"/>
</dbReference>
<dbReference type="Gene3D" id="3.40.50.2300">
    <property type="match status" value="1"/>
</dbReference>
<dbReference type="InterPro" id="IPR025943">
    <property type="entry name" value="Sigma_54_int_dom_ATP-bd_2"/>
</dbReference>
<dbReference type="InterPro" id="IPR002078">
    <property type="entry name" value="Sigma_54_int"/>
</dbReference>
<evidence type="ECO:0000259" key="7">
    <source>
        <dbReference type="PROSITE" id="PS50045"/>
    </source>
</evidence>
<dbReference type="SMART" id="SM00448">
    <property type="entry name" value="REC"/>
    <property type="match status" value="1"/>
</dbReference>
<dbReference type="EMBL" id="FXTB01000005">
    <property type="protein sequence ID" value="SMO69285.1"/>
    <property type="molecule type" value="Genomic_DNA"/>
</dbReference>
<keyword evidence="6" id="KW-0597">Phosphoprotein</keyword>
<dbReference type="PANTHER" id="PTHR32071">
    <property type="entry name" value="TRANSCRIPTIONAL REGULATORY PROTEIN"/>
    <property type="match status" value="1"/>
</dbReference>
<keyword evidence="1" id="KW-0547">Nucleotide-binding</keyword>
<evidence type="ECO:0000313" key="9">
    <source>
        <dbReference type="EMBL" id="SMO69285.1"/>
    </source>
</evidence>
<proteinExistence type="predicted"/>
<dbReference type="RefSeq" id="WP_142533510.1">
    <property type="nucleotide sequence ID" value="NZ_FXTB01000005.1"/>
</dbReference>
<evidence type="ECO:0000256" key="6">
    <source>
        <dbReference type="PROSITE-ProRule" id="PRU00169"/>
    </source>
</evidence>